<accession>A0AAV0ZBX1</accession>
<dbReference type="InterPro" id="IPR008580">
    <property type="entry name" value="PPPDE_dom"/>
</dbReference>
<dbReference type="GO" id="GO:0016579">
    <property type="term" value="P:protein deubiquitination"/>
    <property type="evidence" value="ECO:0007669"/>
    <property type="project" value="TreeGrafter"/>
</dbReference>
<proteinExistence type="inferred from homology"/>
<dbReference type="Proteomes" id="UP001157006">
    <property type="component" value="Chromosome 1S"/>
</dbReference>
<dbReference type="Pfam" id="PF05903">
    <property type="entry name" value="Peptidase_C97"/>
    <property type="match status" value="1"/>
</dbReference>
<keyword evidence="3" id="KW-0378">Hydrolase</keyword>
<name>A0AAV0ZBX1_VICFA</name>
<evidence type="ECO:0000256" key="1">
    <source>
        <dbReference type="ARBA" id="ARBA00008140"/>
    </source>
</evidence>
<protein>
    <recommendedName>
        <fullName evidence="4">PPPDE domain-containing protein</fullName>
    </recommendedName>
</protein>
<organism evidence="5 6">
    <name type="scientific">Vicia faba</name>
    <name type="common">Broad bean</name>
    <name type="synonym">Faba vulgaris</name>
    <dbReference type="NCBI Taxonomy" id="3906"/>
    <lineage>
        <taxon>Eukaryota</taxon>
        <taxon>Viridiplantae</taxon>
        <taxon>Streptophyta</taxon>
        <taxon>Embryophyta</taxon>
        <taxon>Tracheophyta</taxon>
        <taxon>Spermatophyta</taxon>
        <taxon>Magnoliopsida</taxon>
        <taxon>eudicotyledons</taxon>
        <taxon>Gunneridae</taxon>
        <taxon>Pentapetalae</taxon>
        <taxon>rosids</taxon>
        <taxon>fabids</taxon>
        <taxon>Fabales</taxon>
        <taxon>Fabaceae</taxon>
        <taxon>Papilionoideae</taxon>
        <taxon>50 kb inversion clade</taxon>
        <taxon>NPAAA clade</taxon>
        <taxon>Hologalegina</taxon>
        <taxon>IRL clade</taxon>
        <taxon>Fabeae</taxon>
        <taxon>Vicia</taxon>
    </lineage>
</organism>
<dbReference type="InterPro" id="IPR042266">
    <property type="entry name" value="PPPDE_sf"/>
</dbReference>
<dbReference type="PANTHER" id="PTHR12378:SF9">
    <property type="entry name" value="OS06G0107000 PROTEIN"/>
    <property type="match status" value="1"/>
</dbReference>
<gene>
    <name evidence="5" type="ORF">VFH_I202560</name>
</gene>
<dbReference type="PROSITE" id="PS51858">
    <property type="entry name" value="PPPDE"/>
    <property type="match status" value="1"/>
</dbReference>
<dbReference type="GO" id="GO:0006508">
    <property type="term" value="P:proteolysis"/>
    <property type="evidence" value="ECO:0007669"/>
    <property type="project" value="UniProtKB-KW"/>
</dbReference>
<evidence type="ECO:0000256" key="2">
    <source>
        <dbReference type="ARBA" id="ARBA00022670"/>
    </source>
</evidence>
<evidence type="ECO:0000313" key="5">
    <source>
        <dbReference type="EMBL" id="CAI8595679.1"/>
    </source>
</evidence>
<dbReference type="Gene3D" id="3.90.1720.30">
    <property type="entry name" value="PPPDE domains"/>
    <property type="match status" value="1"/>
</dbReference>
<reference evidence="5 6" key="1">
    <citation type="submission" date="2023-01" db="EMBL/GenBank/DDBJ databases">
        <authorList>
            <person name="Kreplak J."/>
        </authorList>
    </citation>
    <scope>NUCLEOTIDE SEQUENCE [LARGE SCALE GENOMIC DNA]</scope>
</reference>
<comment type="similarity">
    <text evidence="1">Belongs to the DeSI family.</text>
</comment>
<dbReference type="GO" id="GO:0101005">
    <property type="term" value="F:deubiquitinase activity"/>
    <property type="evidence" value="ECO:0007669"/>
    <property type="project" value="TreeGrafter"/>
</dbReference>
<evidence type="ECO:0000259" key="4">
    <source>
        <dbReference type="PROSITE" id="PS51858"/>
    </source>
</evidence>
<dbReference type="EMBL" id="OX451735">
    <property type="protein sequence ID" value="CAI8595679.1"/>
    <property type="molecule type" value="Genomic_DNA"/>
</dbReference>
<feature type="domain" description="PPPDE" evidence="4">
    <location>
        <begin position="1"/>
        <end position="62"/>
    </location>
</feature>
<keyword evidence="2" id="KW-0645">Protease</keyword>
<keyword evidence="6" id="KW-1185">Reference proteome</keyword>
<dbReference type="AlphaFoldDB" id="A0AAV0ZBX1"/>
<dbReference type="PANTHER" id="PTHR12378">
    <property type="entry name" value="DESUMOYLATING ISOPEPTIDASE"/>
    <property type="match status" value="1"/>
</dbReference>
<sequence length="107" mass="12377">MFKIKVNQIVKELSREWPGSAFDLLSKNCNHFCDEFCERVDVPKLPDFGIRPCCSHLMNMLSIFLDPALEDWPIEHAMHFAKLDVQRNKMFPRSILSSSCQDSISDS</sequence>
<evidence type="ECO:0000256" key="3">
    <source>
        <dbReference type="ARBA" id="ARBA00022801"/>
    </source>
</evidence>
<evidence type="ECO:0000313" key="6">
    <source>
        <dbReference type="Proteomes" id="UP001157006"/>
    </source>
</evidence>